<name>A0ACC0CAS1_CATRO</name>
<accession>A0ACC0CAS1</accession>
<gene>
    <name evidence="1" type="ORF">M9H77_03198</name>
</gene>
<dbReference type="Proteomes" id="UP001060085">
    <property type="component" value="Linkage Group LG01"/>
</dbReference>
<keyword evidence="2" id="KW-1185">Reference proteome</keyword>
<sequence length="119" mass="13142">MGVCKITKVKYPDCDIRVESVVLSGDLIASPLEGYDVILEIDWLILAPDLHPTGQMALQFVNTYENLIPTRGVAQPIFTWTSHHALRWDIHLVESQEGLETEVGPRADLVGAPGVCSLF</sequence>
<organism evidence="1 2">
    <name type="scientific">Catharanthus roseus</name>
    <name type="common">Madagascar periwinkle</name>
    <name type="synonym">Vinca rosea</name>
    <dbReference type="NCBI Taxonomy" id="4058"/>
    <lineage>
        <taxon>Eukaryota</taxon>
        <taxon>Viridiplantae</taxon>
        <taxon>Streptophyta</taxon>
        <taxon>Embryophyta</taxon>
        <taxon>Tracheophyta</taxon>
        <taxon>Spermatophyta</taxon>
        <taxon>Magnoliopsida</taxon>
        <taxon>eudicotyledons</taxon>
        <taxon>Gunneridae</taxon>
        <taxon>Pentapetalae</taxon>
        <taxon>asterids</taxon>
        <taxon>lamiids</taxon>
        <taxon>Gentianales</taxon>
        <taxon>Apocynaceae</taxon>
        <taxon>Rauvolfioideae</taxon>
        <taxon>Vinceae</taxon>
        <taxon>Catharanthinae</taxon>
        <taxon>Catharanthus</taxon>
    </lineage>
</organism>
<protein>
    <submittedName>
        <fullName evidence="1">Uncharacterized protein</fullName>
    </submittedName>
</protein>
<reference evidence="2" key="1">
    <citation type="journal article" date="2023" name="Nat. Plants">
        <title>Single-cell RNA sequencing provides a high-resolution roadmap for understanding the multicellular compartmentation of specialized metabolism.</title>
        <authorList>
            <person name="Sun S."/>
            <person name="Shen X."/>
            <person name="Li Y."/>
            <person name="Li Y."/>
            <person name="Wang S."/>
            <person name="Li R."/>
            <person name="Zhang H."/>
            <person name="Shen G."/>
            <person name="Guo B."/>
            <person name="Wei J."/>
            <person name="Xu J."/>
            <person name="St-Pierre B."/>
            <person name="Chen S."/>
            <person name="Sun C."/>
        </authorList>
    </citation>
    <scope>NUCLEOTIDE SEQUENCE [LARGE SCALE GENOMIC DNA]</scope>
</reference>
<comment type="caution">
    <text evidence="1">The sequence shown here is derived from an EMBL/GenBank/DDBJ whole genome shotgun (WGS) entry which is preliminary data.</text>
</comment>
<dbReference type="EMBL" id="CM044701">
    <property type="protein sequence ID" value="KAI5681970.1"/>
    <property type="molecule type" value="Genomic_DNA"/>
</dbReference>
<evidence type="ECO:0000313" key="2">
    <source>
        <dbReference type="Proteomes" id="UP001060085"/>
    </source>
</evidence>
<evidence type="ECO:0000313" key="1">
    <source>
        <dbReference type="EMBL" id="KAI5681970.1"/>
    </source>
</evidence>
<proteinExistence type="predicted"/>